<reference evidence="2" key="1">
    <citation type="journal article" date="2005" name="Nature">
        <title>The map-based sequence of the rice genome.</title>
        <authorList>
            <consortium name="International rice genome sequencing project (IRGSP)"/>
            <person name="Matsumoto T."/>
            <person name="Wu J."/>
            <person name="Kanamori H."/>
            <person name="Katayose Y."/>
            <person name="Fujisawa M."/>
            <person name="Namiki N."/>
            <person name="Mizuno H."/>
            <person name="Yamamoto K."/>
            <person name="Antonio B.A."/>
            <person name="Baba T."/>
            <person name="Sakata K."/>
            <person name="Nagamura Y."/>
            <person name="Aoki H."/>
            <person name="Arikawa K."/>
            <person name="Arita K."/>
            <person name="Bito T."/>
            <person name="Chiden Y."/>
            <person name="Fujitsuka N."/>
            <person name="Fukunaka R."/>
            <person name="Hamada M."/>
            <person name="Harada C."/>
            <person name="Hayashi A."/>
            <person name="Hijishita S."/>
            <person name="Honda M."/>
            <person name="Hosokawa S."/>
            <person name="Ichikawa Y."/>
            <person name="Idonuma A."/>
            <person name="Iijima M."/>
            <person name="Ikeda M."/>
            <person name="Ikeno M."/>
            <person name="Ito K."/>
            <person name="Ito S."/>
            <person name="Ito T."/>
            <person name="Ito Y."/>
            <person name="Ito Y."/>
            <person name="Iwabuchi A."/>
            <person name="Kamiya K."/>
            <person name="Karasawa W."/>
            <person name="Kurita K."/>
            <person name="Katagiri S."/>
            <person name="Kikuta A."/>
            <person name="Kobayashi H."/>
            <person name="Kobayashi N."/>
            <person name="Machita K."/>
            <person name="Maehara T."/>
            <person name="Masukawa M."/>
            <person name="Mizubayashi T."/>
            <person name="Mukai Y."/>
            <person name="Nagasaki H."/>
            <person name="Nagata Y."/>
            <person name="Naito S."/>
            <person name="Nakashima M."/>
            <person name="Nakama Y."/>
            <person name="Nakamichi Y."/>
            <person name="Nakamura M."/>
            <person name="Meguro A."/>
            <person name="Negishi M."/>
            <person name="Ohta I."/>
            <person name="Ohta T."/>
            <person name="Okamoto M."/>
            <person name="Ono N."/>
            <person name="Saji S."/>
            <person name="Sakaguchi M."/>
            <person name="Sakai K."/>
            <person name="Shibata M."/>
            <person name="Shimokawa T."/>
            <person name="Song J."/>
            <person name="Takazaki Y."/>
            <person name="Terasawa K."/>
            <person name="Tsugane M."/>
            <person name="Tsuji K."/>
            <person name="Ueda S."/>
            <person name="Waki K."/>
            <person name="Yamagata H."/>
            <person name="Yamamoto M."/>
            <person name="Yamamoto S."/>
            <person name="Yamane H."/>
            <person name="Yoshiki S."/>
            <person name="Yoshihara R."/>
            <person name="Yukawa K."/>
            <person name="Zhong H."/>
            <person name="Yano M."/>
            <person name="Yuan Q."/>
            <person name="Ouyang S."/>
            <person name="Liu J."/>
            <person name="Jones K.M."/>
            <person name="Gansberger K."/>
            <person name="Moffat K."/>
            <person name="Hill J."/>
            <person name="Bera J."/>
            <person name="Fadrosh D."/>
            <person name="Jin S."/>
            <person name="Johri S."/>
            <person name="Kim M."/>
            <person name="Overton L."/>
            <person name="Reardon M."/>
            <person name="Tsitrin T."/>
            <person name="Vuong H."/>
            <person name="Weaver B."/>
            <person name="Ciecko A."/>
            <person name="Tallon L."/>
            <person name="Jackson J."/>
            <person name="Pai G."/>
            <person name="Aken S.V."/>
            <person name="Utterback T."/>
            <person name="Reidmuller S."/>
            <person name="Feldblyum T."/>
            <person name="Hsiao J."/>
            <person name="Zismann V."/>
            <person name="Iobst S."/>
            <person name="de Vazeille A.R."/>
            <person name="Buell C.R."/>
            <person name="Ying K."/>
            <person name="Li Y."/>
            <person name="Lu T."/>
            <person name="Huang Y."/>
            <person name="Zhao Q."/>
            <person name="Feng Q."/>
            <person name="Zhang L."/>
            <person name="Zhu J."/>
            <person name="Weng Q."/>
            <person name="Mu J."/>
            <person name="Lu Y."/>
            <person name="Fan D."/>
            <person name="Liu Y."/>
            <person name="Guan J."/>
            <person name="Zhang Y."/>
            <person name="Yu S."/>
            <person name="Liu X."/>
            <person name="Zhang Y."/>
            <person name="Hong G."/>
            <person name="Han B."/>
            <person name="Choisne N."/>
            <person name="Demange N."/>
            <person name="Orjeda G."/>
            <person name="Samain S."/>
            <person name="Cattolico L."/>
            <person name="Pelletier E."/>
            <person name="Couloux A."/>
            <person name="Segurens B."/>
            <person name="Wincker P."/>
            <person name="D'Hont A."/>
            <person name="Scarpelli C."/>
            <person name="Weissenbach J."/>
            <person name="Salanoubat M."/>
            <person name="Quetier F."/>
            <person name="Yu Y."/>
            <person name="Kim H.R."/>
            <person name="Rambo T."/>
            <person name="Currie J."/>
            <person name="Collura K."/>
            <person name="Luo M."/>
            <person name="Yang T."/>
            <person name="Ammiraju J.S.S."/>
            <person name="Engler F."/>
            <person name="Soderlund C."/>
            <person name="Wing R.A."/>
            <person name="Palmer L.E."/>
            <person name="de la Bastide M."/>
            <person name="Spiegel L."/>
            <person name="Nascimento L."/>
            <person name="Zutavern T."/>
            <person name="O'Shaughnessy A."/>
            <person name="Dike S."/>
            <person name="Dedhia N."/>
            <person name="Preston R."/>
            <person name="Balija V."/>
            <person name="McCombie W.R."/>
            <person name="Chow T."/>
            <person name="Chen H."/>
            <person name="Chung M."/>
            <person name="Chen C."/>
            <person name="Shaw J."/>
            <person name="Wu H."/>
            <person name="Hsiao K."/>
            <person name="Chao Y."/>
            <person name="Chu M."/>
            <person name="Cheng C."/>
            <person name="Hour A."/>
            <person name="Lee P."/>
            <person name="Lin S."/>
            <person name="Lin Y."/>
            <person name="Liou J."/>
            <person name="Liu S."/>
            <person name="Hsing Y."/>
            <person name="Raghuvanshi S."/>
            <person name="Mohanty A."/>
            <person name="Bharti A.K."/>
            <person name="Gaur A."/>
            <person name="Gupta V."/>
            <person name="Kumar D."/>
            <person name="Ravi V."/>
            <person name="Vij S."/>
            <person name="Kapur A."/>
            <person name="Khurana P."/>
            <person name="Khurana P."/>
            <person name="Khurana J.P."/>
            <person name="Tyagi A.K."/>
            <person name="Gaikwad K."/>
            <person name="Singh A."/>
            <person name="Dalal V."/>
            <person name="Srivastava S."/>
            <person name="Dixit A."/>
            <person name="Pal A.K."/>
            <person name="Ghazi I.A."/>
            <person name="Yadav M."/>
            <person name="Pandit A."/>
            <person name="Bhargava A."/>
            <person name="Sureshbabu K."/>
            <person name="Batra K."/>
            <person name="Sharma T.R."/>
            <person name="Mohapatra T."/>
            <person name="Singh N.K."/>
            <person name="Messing J."/>
            <person name="Nelson A.B."/>
            <person name="Fuks G."/>
            <person name="Kavchok S."/>
            <person name="Keizer G."/>
            <person name="Linton E."/>
            <person name="Llaca V."/>
            <person name="Song R."/>
            <person name="Tanyolac B."/>
            <person name="Young S."/>
            <person name="Ho-Il K."/>
            <person name="Hahn J.H."/>
            <person name="Sangsakoo G."/>
            <person name="Vanavichit A."/>
            <person name="de Mattos Luiz.A.T."/>
            <person name="Zimmer P.D."/>
            <person name="Malone G."/>
            <person name="Dellagostin O."/>
            <person name="de Oliveira A.C."/>
            <person name="Bevan M."/>
            <person name="Bancroft I."/>
            <person name="Minx P."/>
            <person name="Cordum H."/>
            <person name="Wilson R."/>
            <person name="Cheng Z."/>
            <person name="Jin W."/>
            <person name="Jiang J."/>
            <person name="Leong S.A."/>
            <person name="Iwama H."/>
            <person name="Gojobori T."/>
            <person name="Itoh T."/>
            <person name="Niimura Y."/>
            <person name="Fujii Y."/>
            <person name="Habara T."/>
            <person name="Sakai H."/>
            <person name="Sato Y."/>
            <person name="Wilson G."/>
            <person name="Kumar K."/>
            <person name="McCouch S."/>
            <person name="Juretic N."/>
            <person name="Hoen D."/>
            <person name="Wright S."/>
            <person name="Bruskiewich R."/>
            <person name="Bureau T."/>
            <person name="Miyao A."/>
            <person name="Hirochika H."/>
            <person name="Nishikawa T."/>
            <person name="Kadowaki K."/>
            <person name="Sugiura M."/>
            <person name="Burr B."/>
            <person name="Sasaki T."/>
        </authorList>
    </citation>
    <scope>NUCLEOTIDE SEQUENCE [LARGE SCALE GENOMIC DNA]</scope>
    <source>
        <strain evidence="2">cv. Nipponbare</strain>
    </source>
</reference>
<evidence type="ECO:0000313" key="2">
    <source>
        <dbReference type="Proteomes" id="UP000000763"/>
    </source>
</evidence>
<dbReference type="EMBL" id="AP005447">
    <property type="protein sequence ID" value="BAC84271.1"/>
    <property type="molecule type" value="Genomic_DNA"/>
</dbReference>
<dbReference type="AlphaFoldDB" id="Q6Z172"/>
<sequence length="73" mass="8405">MAHATGRCWYSARMNLRRLVAGIGSNRGIRSWIPTVPRTSALVAKWKMSLVVLLSPRYPAWDIMRQLHLEWNG</sequence>
<protein>
    <submittedName>
        <fullName evidence="1">Uncharacterized protein</fullName>
    </submittedName>
</protein>
<gene>
    <name evidence="1" type="primary">P0035G02.32</name>
</gene>
<reference evidence="2" key="2">
    <citation type="journal article" date="2008" name="Nucleic Acids Res.">
        <title>The rice annotation project database (RAP-DB): 2008 update.</title>
        <authorList>
            <consortium name="The rice annotation project (RAP)"/>
        </authorList>
    </citation>
    <scope>GENOME REANNOTATION</scope>
    <source>
        <strain evidence="2">cv. Nipponbare</strain>
    </source>
</reference>
<accession>Q6Z172</accession>
<evidence type="ECO:0000313" key="1">
    <source>
        <dbReference type="EMBL" id="BAC84271.1"/>
    </source>
</evidence>
<name>Q6Z172_ORYSJ</name>
<dbReference type="Proteomes" id="UP000000763">
    <property type="component" value="Chromosome 7"/>
</dbReference>
<organism evidence="1 2">
    <name type="scientific">Oryza sativa subsp. japonica</name>
    <name type="common">Rice</name>
    <dbReference type="NCBI Taxonomy" id="39947"/>
    <lineage>
        <taxon>Eukaryota</taxon>
        <taxon>Viridiplantae</taxon>
        <taxon>Streptophyta</taxon>
        <taxon>Embryophyta</taxon>
        <taxon>Tracheophyta</taxon>
        <taxon>Spermatophyta</taxon>
        <taxon>Magnoliopsida</taxon>
        <taxon>Liliopsida</taxon>
        <taxon>Poales</taxon>
        <taxon>Poaceae</taxon>
        <taxon>BOP clade</taxon>
        <taxon>Oryzoideae</taxon>
        <taxon>Oryzeae</taxon>
        <taxon>Oryzinae</taxon>
        <taxon>Oryza</taxon>
        <taxon>Oryza sativa</taxon>
    </lineage>
</organism>
<proteinExistence type="predicted"/>